<organism evidence="1 2">
    <name type="scientific">Caerostris extrusa</name>
    <name type="common">Bark spider</name>
    <name type="synonym">Caerostris bankana</name>
    <dbReference type="NCBI Taxonomy" id="172846"/>
    <lineage>
        <taxon>Eukaryota</taxon>
        <taxon>Metazoa</taxon>
        <taxon>Ecdysozoa</taxon>
        <taxon>Arthropoda</taxon>
        <taxon>Chelicerata</taxon>
        <taxon>Arachnida</taxon>
        <taxon>Araneae</taxon>
        <taxon>Araneomorphae</taxon>
        <taxon>Entelegynae</taxon>
        <taxon>Araneoidea</taxon>
        <taxon>Araneidae</taxon>
        <taxon>Caerostris</taxon>
    </lineage>
</organism>
<gene>
    <name evidence="1" type="ORF">CEXT_663401</name>
</gene>
<name>A0AAV4RUK4_CAEEX</name>
<proteinExistence type="predicted"/>
<dbReference type="EMBL" id="BPLR01008432">
    <property type="protein sequence ID" value="GIY24616.1"/>
    <property type="molecule type" value="Genomic_DNA"/>
</dbReference>
<dbReference type="Proteomes" id="UP001054945">
    <property type="component" value="Unassembled WGS sequence"/>
</dbReference>
<keyword evidence="2" id="KW-1185">Reference proteome</keyword>
<comment type="caution">
    <text evidence="1">The sequence shown here is derived from an EMBL/GenBank/DDBJ whole genome shotgun (WGS) entry which is preliminary data.</text>
</comment>
<protein>
    <submittedName>
        <fullName evidence="1">Uncharacterized protein</fullName>
    </submittedName>
</protein>
<accession>A0AAV4RUK4</accession>
<evidence type="ECO:0000313" key="1">
    <source>
        <dbReference type="EMBL" id="GIY24616.1"/>
    </source>
</evidence>
<evidence type="ECO:0000313" key="2">
    <source>
        <dbReference type="Proteomes" id="UP001054945"/>
    </source>
</evidence>
<reference evidence="1 2" key="1">
    <citation type="submission" date="2021-06" db="EMBL/GenBank/DDBJ databases">
        <title>Caerostris extrusa draft genome.</title>
        <authorList>
            <person name="Kono N."/>
            <person name="Arakawa K."/>
        </authorList>
    </citation>
    <scope>NUCLEOTIDE SEQUENCE [LARGE SCALE GENOMIC DNA]</scope>
</reference>
<sequence>MDKGGETFEEFSKVGWGMEVAALLRIKKVLDYRTELKGWRAETERAGCRAEWIVFKSGFAALLDRKRLKVLFPLFDQGEEMGKGRRIVLLSLVQNSQMTRRRRRLKGTGGGGGGAPAQTILQIQGF</sequence>
<dbReference type="AlphaFoldDB" id="A0AAV4RUK4"/>